<dbReference type="GO" id="GO:0005516">
    <property type="term" value="F:calmodulin binding"/>
    <property type="evidence" value="ECO:0007669"/>
    <property type="project" value="UniProtKB-KW"/>
</dbReference>
<name>A0A340XKF2_LIPVE</name>
<dbReference type="Proteomes" id="UP000265300">
    <property type="component" value="Unplaced"/>
</dbReference>
<dbReference type="PRINTS" id="PR00661">
    <property type="entry name" value="ERMFAMILY"/>
</dbReference>
<dbReference type="Gene3D" id="1.20.80.10">
    <property type="match status" value="1"/>
</dbReference>
<dbReference type="FunFam" id="3.10.20.90:FF:000002">
    <property type="entry name" value="Erythrocyte protein band 4.1-like 3"/>
    <property type="match status" value="1"/>
</dbReference>
<evidence type="ECO:0000256" key="10">
    <source>
        <dbReference type="ARBA" id="ARBA00023203"/>
    </source>
</evidence>
<keyword evidence="21" id="KW-1185">Reference proteome</keyword>
<dbReference type="PROSITE" id="PS00660">
    <property type="entry name" value="FERM_1"/>
    <property type="match status" value="1"/>
</dbReference>
<dbReference type="PROSITE" id="PS00661">
    <property type="entry name" value="FERM_2"/>
    <property type="match status" value="1"/>
</dbReference>
<evidence type="ECO:0000256" key="13">
    <source>
        <dbReference type="ARBA" id="ARBA00023306"/>
    </source>
</evidence>
<evidence type="ECO:0000256" key="4">
    <source>
        <dbReference type="ARBA" id="ARBA00022448"/>
    </source>
</evidence>
<dbReference type="InterPro" id="IPR035963">
    <property type="entry name" value="FERM_2"/>
</dbReference>
<dbReference type="Pfam" id="PF00373">
    <property type="entry name" value="FERM_M"/>
    <property type="match status" value="1"/>
</dbReference>
<keyword evidence="6" id="KW-0597">Phosphoprotein</keyword>
<comment type="subcellular location">
    <subcellularLocation>
        <location evidence="3">Cytoplasm</location>
        <location evidence="3">Cell cortex</location>
    </subcellularLocation>
    <subcellularLocation>
        <location evidence="2">Cytoplasm</location>
        <location evidence="2">Cytoskeleton</location>
    </subcellularLocation>
    <subcellularLocation>
        <location evidence="1">Nucleus</location>
    </subcellularLocation>
</comment>
<dbReference type="CDD" id="cd14473">
    <property type="entry name" value="FERM_B-lobe"/>
    <property type="match status" value="1"/>
</dbReference>
<dbReference type="InterPro" id="IPR029071">
    <property type="entry name" value="Ubiquitin-like_domsf"/>
</dbReference>
<feature type="domain" description="FERM" evidence="20">
    <location>
        <begin position="1"/>
        <end position="282"/>
    </location>
</feature>
<dbReference type="PANTHER" id="PTHR23280:SF12">
    <property type="entry name" value="PROTEIN 4.1"/>
    <property type="match status" value="1"/>
</dbReference>
<dbReference type="FunFam" id="1.20.80.10:FF:000001">
    <property type="entry name" value="Erythrocyte membrane protein band 4.1"/>
    <property type="match status" value="1"/>
</dbReference>
<dbReference type="InterPro" id="IPR018979">
    <property type="entry name" value="FERM_N"/>
</dbReference>
<keyword evidence="8" id="KW-0498">Mitosis</keyword>
<dbReference type="InterPro" id="IPR007477">
    <property type="entry name" value="SAB_dom"/>
</dbReference>
<dbReference type="CTD" id="2035"/>
<dbReference type="InterPro" id="IPR000299">
    <property type="entry name" value="FERM_domain"/>
</dbReference>
<dbReference type="SUPFAM" id="SSF50729">
    <property type="entry name" value="PH domain-like"/>
    <property type="match status" value="1"/>
</dbReference>
<dbReference type="GO" id="GO:0030866">
    <property type="term" value="P:cortical actin cytoskeleton organization"/>
    <property type="evidence" value="ECO:0007669"/>
    <property type="project" value="InterPro"/>
</dbReference>
<evidence type="ECO:0000256" key="8">
    <source>
        <dbReference type="ARBA" id="ARBA00022776"/>
    </source>
</evidence>
<dbReference type="GO" id="GO:0031032">
    <property type="term" value="P:actomyosin structure organization"/>
    <property type="evidence" value="ECO:0007669"/>
    <property type="project" value="TreeGrafter"/>
</dbReference>
<evidence type="ECO:0000256" key="16">
    <source>
        <dbReference type="ARBA" id="ARBA00032586"/>
    </source>
</evidence>
<dbReference type="Pfam" id="PF09379">
    <property type="entry name" value="FERM_N"/>
    <property type="match status" value="1"/>
</dbReference>
<evidence type="ECO:0000313" key="22">
    <source>
        <dbReference type="RefSeq" id="XP_007461886.1"/>
    </source>
</evidence>
<evidence type="ECO:0000256" key="17">
    <source>
        <dbReference type="ARBA" id="ARBA00054563"/>
    </source>
</evidence>
<keyword evidence="13" id="KW-0131">Cell cycle</keyword>
<dbReference type="PRINTS" id="PR00935">
    <property type="entry name" value="BAND41"/>
</dbReference>
<comment type="function">
    <text evidence="17">Protein 4.1 is a major structural element of the erythrocyte membrane skeleton. It plays a key role in regulating membrane physical properties of mechanical stability and deformability by stabilizing spectrin-actin interaction. Recruits DLG1 to membranes. Required for dynein-dynactin complex and NUMA1 recruitment at the mitotic cell cortex during anaphase.</text>
</comment>
<dbReference type="GO" id="GO:0003779">
    <property type="term" value="F:actin binding"/>
    <property type="evidence" value="ECO:0007669"/>
    <property type="project" value="UniProtKB-KW"/>
</dbReference>
<dbReference type="CDD" id="cd17105">
    <property type="entry name" value="FERM_F1_EPB41"/>
    <property type="match status" value="1"/>
</dbReference>
<dbReference type="GO" id="GO:0005856">
    <property type="term" value="C:cytoskeleton"/>
    <property type="evidence" value="ECO:0007669"/>
    <property type="project" value="UniProtKB-SubCell"/>
</dbReference>
<dbReference type="InterPro" id="IPR019748">
    <property type="entry name" value="FERM_central"/>
</dbReference>
<evidence type="ECO:0000256" key="11">
    <source>
        <dbReference type="ARBA" id="ARBA00023212"/>
    </source>
</evidence>
<keyword evidence="7" id="KW-0132">Cell division</keyword>
<evidence type="ECO:0000256" key="2">
    <source>
        <dbReference type="ARBA" id="ARBA00004245"/>
    </source>
</evidence>
<dbReference type="PANTHER" id="PTHR23280">
    <property type="entry name" value="4.1 G PROTEIN"/>
    <property type="match status" value="1"/>
</dbReference>
<accession>A0A340XKF2</accession>
<dbReference type="GO" id="GO:0005198">
    <property type="term" value="F:structural molecule activity"/>
    <property type="evidence" value="ECO:0007669"/>
    <property type="project" value="InterPro"/>
</dbReference>
<evidence type="ECO:0000256" key="3">
    <source>
        <dbReference type="ARBA" id="ARBA00004544"/>
    </source>
</evidence>
<evidence type="ECO:0000256" key="7">
    <source>
        <dbReference type="ARBA" id="ARBA00022618"/>
    </source>
</evidence>
<protein>
    <recommendedName>
        <fullName evidence="14">Protein 4.1</fullName>
    </recommendedName>
    <alternativeName>
        <fullName evidence="18">4.1R</fullName>
    </alternativeName>
    <alternativeName>
        <fullName evidence="15">Band 4.1</fullName>
    </alternativeName>
    <alternativeName>
        <fullName evidence="16">Erythrocyte membrane protein band 4.1</fullName>
    </alternativeName>
</protein>
<keyword evidence="4" id="KW-0813">Transport</keyword>
<dbReference type="InterPro" id="IPR000798">
    <property type="entry name" value="Ez/rad/moesin-like"/>
</dbReference>
<evidence type="ECO:0000256" key="19">
    <source>
        <dbReference type="SAM" id="MobiDB-lite"/>
    </source>
</evidence>
<dbReference type="SUPFAM" id="SSF54236">
    <property type="entry name" value="Ubiquitin-like"/>
    <property type="match status" value="1"/>
</dbReference>
<dbReference type="CDD" id="cd13184">
    <property type="entry name" value="FERM_C_4_1_family"/>
    <property type="match status" value="1"/>
</dbReference>
<keyword evidence="5" id="KW-0963">Cytoplasm</keyword>
<dbReference type="GO" id="GO:0005634">
    <property type="term" value="C:nucleus"/>
    <property type="evidence" value="ECO:0007669"/>
    <property type="project" value="UniProtKB-SubCell"/>
</dbReference>
<evidence type="ECO:0000256" key="12">
    <source>
        <dbReference type="ARBA" id="ARBA00023242"/>
    </source>
</evidence>
<dbReference type="FunFam" id="2.30.29.30:FF:000001">
    <property type="entry name" value="Erythrocyte membrane protein band 4.1"/>
    <property type="match status" value="1"/>
</dbReference>
<evidence type="ECO:0000256" key="9">
    <source>
        <dbReference type="ARBA" id="ARBA00022860"/>
    </source>
</evidence>
<dbReference type="Gene3D" id="2.30.29.30">
    <property type="entry name" value="Pleckstrin-homology domain (PH domain)/Phosphotyrosine-binding domain (PTB)"/>
    <property type="match status" value="1"/>
</dbReference>
<evidence type="ECO:0000256" key="14">
    <source>
        <dbReference type="ARBA" id="ARBA00023658"/>
    </source>
</evidence>
<dbReference type="PROSITE" id="PS50057">
    <property type="entry name" value="FERM_3"/>
    <property type="match status" value="1"/>
</dbReference>
<dbReference type="Pfam" id="PF09380">
    <property type="entry name" value="FERM_C"/>
    <property type="match status" value="1"/>
</dbReference>
<evidence type="ECO:0000313" key="21">
    <source>
        <dbReference type="Proteomes" id="UP000265300"/>
    </source>
</evidence>
<evidence type="ECO:0000256" key="6">
    <source>
        <dbReference type="ARBA" id="ARBA00022553"/>
    </source>
</evidence>
<dbReference type="SMART" id="SM01196">
    <property type="entry name" value="FERM_C"/>
    <property type="match status" value="1"/>
</dbReference>
<dbReference type="SUPFAM" id="SSF47031">
    <property type="entry name" value="Second domain of FERM"/>
    <property type="match status" value="1"/>
</dbReference>
<dbReference type="Gene3D" id="3.10.20.90">
    <property type="entry name" value="Phosphatidylinositol 3-kinase Catalytic Subunit, Chain A, domain 1"/>
    <property type="match status" value="1"/>
</dbReference>
<dbReference type="InterPro" id="IPR014352">
    <property type="entry name" value="FERM/acyl-CoA-bd_prot_sf"/>
</dbReference>
<dbReference type="GO" id="GO:0005938">
    <property type="term" value="C:cell cortex"/>
    <property type="evidence" value="ECO:0007669"/>
    <property type="project" value="UniProtKB-SubCell"/>
</dbReference>
<dbReference type="InterPro" id="IPR008379">
    <property type="entry name" value="Band_4.1_C"/>
</dbReference>
<evidence type="ECO:0000256" key="1">
    <source>
        <dbReference type="ARBA" id="ARBA00004123"/>
    </source>
</evidence>
<keyword evidence="11" id="KW-0206">Cytoskeleton</keyword>
<feature type="compositionally biased region" description="Low complexity" evidence="19">
    <location>
        <begin position="364"/>
        <end position="382"/>
    </location>
</feature>
<keyword evidence="9" id="KW-0112">Calmodulin-binding</keyword>
<dbReference type="InterPro" id="IPR011993">
    <property type="entry name" value="PH-like_dom_sf"/>
</dbReference>
<dbReference type="RefSeq" id="XP_007461886.1">
    <property type="nucleotide sequence ID" value="XM_007461824.1"/>
</dbReference>
<dbReference type="Pfam" id="PF05902">
    <property type="entry name" value="4_1_CTD"/>
    <property type="match status" value="1"/>
</dbReference>
<keyword evidence="12" id="KW-0539">Nucleus</keyword>
<dbReference type="AlphaFoldDB" id="A0A340XKF2"/>
<evidence type="ECO:0000256" key="18">
    <source>
        <dbReference type="ARBA" id="ARBA00078357"/>
    </source>
</evidence>
<dbReference type="InterPro" id="IPR019749">
    <property type="entry name" value="Band_41_domain"/>
</dbReference>
<dbReference type="GO" id="GO:0051301">
    <property type="term" value="P:cell division"/>
    <property type="evidence" value="ECO:0007669"/>
    <property type="project" value="UniProtKB-KW"/>
</dbReference>
<organism evidence="21 22">
    <name type="scientific">Lipotes vexillifer</name>
    <name type="common">Yangtze river dolphin</name>
    <dbReference type="NCBI Taxonomy" id="118797"/>
    <lineage>
        <taxon>Eukaryota</taxon>
        <taxon>Metazoa</taxon>
        <taxon>Chordata</taxon>
        <taxon>Craniata</taxon>
        <taxon>Vertebrata</taxon>
        <taxon>Euteleostomi</taxon>
        <taxon>Mammalia</taxon>
        <taxon>Eutheria</taxon>
        <taxon>Laurasiatheria</taxon>
        <taxon>Artiodactyla</taxon>
        <taxon>Whippomorpha</taxon>
        <taxon>Cetacea</taxon>
        <taxon>Odontoceti</taxon>
        <taxon>Lipotidae</taxon>
        <taxon>Lipotes</taxon>
    </lineage>
</organism>
<dbReference type="InterPro" id="IPR021187">
    <property type="entry name" value="EPB4.1_FERM_F1"/>
</dbReference>
<proteinExistence type="predicted"/>
<dbReference type="InterPro" id="IPR014847">
    <property type="entry name" value="FA"/>
</dbReference>
<evidence type="ECO:0000259" key="20">
    <source>
        <dbReference type="PROSITE" id="PS50057"/>
    </source>
</evidence>
<dbReference type="PIRSF" id="PIRSF002304">
    <property type="entry name" value="Membrane_skeletal_4_1"/>
    <property type="match status" value="1"/>
</dbReference>
<dbReference type="GeneID" id="103084245"/>
<keyword evidence="10" id="KW-0009">Actin-binding</keyword>
<dbReference type="GO" id="GO:0005886">
    <property type="term" value="C:plasma membrane"/>
    <property type="evidence" value="ECO:0007669"/>
    <property type="project" value="TreeGrafter"/>
</dbReference>
<feature type="region of interest" description="Disordered" evidence="19">
    <location>
        <begin position="309"/>
        <end position="382"/>
    </location>
</feature>
<dbReference type="Pfam" id="PF04382">
    <property type="entry name" value="SAB"/>
    <property type="match status" value="1"/>
</dbReference>
<gene>
    <name evidence="22" type="primary">EPB41</name>
</gene>
<evidence type="ECO:0000256" key="15">
    <source>
        <dbReference type="ARBA" id="ARBA00030419"/>
    </source>
</evidence>
<dbReference type="SMART" id="SM00295">
    <property type="entry name" value="B41"/>
    <property type="match status" value="1"/>
</dbReference>
<sequence length="601" mass="67206">MHCKVSLLDDTVYECVVEKHAKGQDLLKRVCEHLNLLEEDYFSLAIWDNATSKTWLDSAKEIKKQVRGVPWNFTFNVKFYPPDPAQLTEDITRYYLCLQLRQDIVAGRLPCSFATLALLGSYTIQSELGDYDPELHGADYVSDFKLAPNQTKELEEKVMELHKSYRSMTPAQADLEFLENAKKLSMYGVDLHKAKDLEGVDIILGVCSSGLLVYKDKLRINRFPWPKVLKISYKRSSFFIKIRPGEQEQYESTIGFKLPSYRAAKKLWKVCVEHHTFFRLTSTDTIPKSKFLALGSKFRYSGRTQAQTRQASALIDRPAPHFERTASKRASRSLDGAAAVDPADRSPRPTSAPAIAQSQAAEGSVPGAPVKKAVASKAPKETVQVEVKKEEVPPEQPEPELTEVWKDLDKSQEEIKKHHASISELKKNFMESVPEPQPSEWDKRLSTHSPFRTLNINGQIPTGEGPPLVKTQTVTISDTASAVKSEIPTKDVPIVHTETKTITYEAAQTDDSNGDLDPGVLLTAQTITSETTSSTTTTQITKTVKGGISETRIEKRIVITGDGDIDHDQVLVQAIKEAKEQHPDMSVTKVVVHQETEISEE</sequence>
<reference evidence="22" key="1">
    <citation type="submission" date="2025-08" db="UniProtKB">
        <authorList>
            <consortium name="RefSeq"/>
        </authorList>
    </citation>
    <scope>IDENTIFICATION</scope>
</reference>
<evidence type="ECO:0000256" key="5">
    <source>
        <dbReference type="ARBA" id="ARBA00022490"/>
    </source>
</evidence>
<dbReference type="InterPro" id="IPR018980">
    <property type="entry name" value="FERM_PH-like_C"/>
</dbReference>
<dbReference type="InterPro" id="IPR019747">
    <property type="entry name" value="FERM_CS"/>
</dbReference>
<dbReference type="SMART" id="SM01195">
    <property type="entry name" value="FA"/>
    <property type="match status" value="1"/>
</dbReference>
<dbReference type="Pfam" id="PF08736">
    <property type="entry name" value="FA"/>
    <property type="match status" value="1"/>
</dbReference>